<accession>A0AA97D8N1</accession>
<organism evidence="3 4">
    <name type="scientific">Caproicibacterium argilliputei</name>
    <dbReference type="NCBI Taxonomy" id="3030016"/>
    <lineage>
        <taxon>Bacteria</taxon>
        <taxon>Bacillati</taxon>
        <taxon>Bacillota</taxon>
        <taxon>Clostridia</taxon>
        <taxon>Eubacteriales</taxon>
        <taxon>Oscillospiraceae</taxon>
        <taxon>Caproicibacterium</taxon>
    </lineage>
</organism>
<evidence type="ECO:0000259" key="2">
    <source>
        <dbReference type="Pfam" id="PF01171"/>
    </source>
</evidence>
<dbReference type="GO" id="GO:0008033">
    <property type="term" value="P:tRNA processing"/>
    <property type="evidence" value="ECO:0007669"/>
    <property type="project" value="InterPro"/>
</dbReference>
<dbReference type="CDD" id="cd24138">
    <property type="entry name" value="TtcA-like"/>
    <property type="match status" value="1"/>
</dbReference>
<evidence type="ECO:0000313" key="3">
    <source>
        <dbReference type="EMBL" id="WOC31304.1"/>
    </source>
</evidence>
<feature type="domain" description="tRNA(Ile)-lysidine/2-thiocytidine synthase N-terminal" evidence="2">
    <location>
        <begin position="38"/>
        <end position="203"/>
    </location>
</feature>
<sequence length="274" mass="31746">MEKYLEVERSLIKKYRKPIWNRLIGGIKDYELIQPGDKIAVCISGGKDSILLACCLQHLQKYTEIPFSLEFLAMDPGYNPENRALLLSNCSLLHIPVHLFETDIFNIVVKEEKSPCYLCARMRRGYLYRHAQELGCNKIALGHHFDDVIETILMSMLYGAEMRTMMPKLHSKNFPGMQLIRPLYLVHEQDILAWKRYNGLQFLQCACRFTEQGAHNPGSAGKRAEVKALIAALRAKNPQVDRNIFRSAQEVNLETILSWRRQKETHCFLENYDK</sequence>
<reference evidence="4" key="2">
    <citation type="submission" date="2024-06" db="EMBL/GenBank/DDBJ databases">
        <title>Caproicibacterium argilliputei sp. nov, a novel caproic acid producing anaerobic bacterium isolated from pit mud.</title>
        <authorList>
            <person name="Zeng C."/>
        </authorList>
    </citation>
    <scope>NUCLEOTIDE SEQUENCE [LARGE SCALE GENOMIC DNA]</scope>
    <source>
        <strain evidence="4">ZCY20-5</strain>
    </source>
</reference>
<dbReference type="EMBL" id="CP135996">
    <property type="protein sequence ID" value="WOC31304.1"/>
    <property type="molecule type" value="Genomic_DNA"/>
</dbReference>
<keyword evidence="3" id="KW-0067">ATP-binding</keyword>
<dbReference type="SUPFAM" id="SSF52402">
    <property type="entry name" value="Adenine nucleotide alpha hydrolases-like"/>
    <property type="match status" value="1"/>
</dbReference>
<keyword evidence="3" id="KW-0547">Nucleotide-binding</keyword>
<dbReference type="GO" id="GO:0016740">
    <property type="term" value="F:transferase activity"/>
    <property type="evidence" value="ECO:0007669"/>
    <property type="project" value="UniProtKB-KW"/>
</dbReference>
<keyword evidence="1" id="KW-0808">Transferase</keyword>
<reference evidence="3 4" key="1">
    <citation type="submission" date="2024-06" db="EMBL/GenBank/DDBJ databases">
        <title>Caproicibacterium argilliputei sp. nov, a novel caproic acid producing anaerobic bacterium isolated from pit mud.</title>
        <authorList>
            <person name="Xia S."/>
        </authorList>
    </citation>
    <scope>NUCLEOTIDE SEQUENCE [LARGE SCALE GENOMIC DNA]</scope>
    <source>
        <strain evidence="3 4">ZCY20-5</strain>
    </source>
</reference>
<dbReference type="PIRSF" id="PIRSF004976">
    <property type="entry name" value="ATPase_YdaO"/>
    <property type="match status" value="1"/>
</dbReference>
<dbReference type="Gene3D" id="3.40.50.620">
    <property type="entry name" value="HUPs"/>
    <property type="match status" value="1"/>
</dbReference>
<name>A0AA97D8N1_9FIRM</name>
<dbReference type="InterPro" id="IPR011063">
    <property type="entry name" value="TilS/TtcA_N"/>
</dbReference>
<dbReference type="InterPro" id="IPR035107">
    <property type="entry name" value="tRNA_thiolation_TtcA_Ctu1"/>
</dbReference>
<dbReference type="Proteomes" id="UP001300604">
    <property type="component" value="Chromosome"/>
</dbReference>
<dbReference type="Pfam" id="PF01171">
    <property type="entry name" value="ATP_bind_3"/>
    <property type="match status" value="1"/>
</dbReference>
<protein>
    <submittedName>
        <fullName evidence="3">ATP-binding protein</fullName>
    </submittedName>
</protein>
<dbReference type="PANTHER" id="PTHR43686">
    <property type="entry name" value="SULFURTRANSFERASE-RELATED"/>
    <property type="match status" value="1"/>
</dbReference>
<dbReference type="RefSeq" id="WP_275843889.1">
    <property type="nucleotide sequence ID" value="NZ_CP135996.1"/>
</dbReference>
<keyword evidence="4" id="KW-1185">Reference proteome</keyword>
<dbReference type="KEGG" id="carl:PXC00_08705"/>
<reference evidence="4" key="3">
    <citation type="submission" date="2024-06" db="EMBL/GenBank/DDBJ databases">
        <authorList>
            <person name="Zeng C."/>
        </authorList>
    </citation>
    <scope>NUCLEOTIDE SEQUENCE [LARGE SCALE GENOMIC DNA]</scope>
    <source>
        <strain evidence="4">ZCY20-5</strain>
    </source>
</reference>
<evidence type="ECO:0000256" key="1">
    <source>
        <dbReference type="ARBA" id="ARBA00022679"/>
    </source>
</evidence>
<evidence type="ECO:0000313" key="4">
    <source>
        <dbReference type="Proteomes" id="UP001300604"/>
    </source>
</evidence>
<dbReference type="GO" id="GO:0005524">
    <property type="term" value="F:ATP binding"/>
    <property type="evidence" value="ECO:0007669"/>
    <property type="project" value="UniProtKB-KW"/>
</dbReference>
<proteinExistence type="predicted"/>
<dbReference type="InterPro" id="IPR014729">
    <property type="entry name" value="Rossmann-like_a/b/a_fold"/>
</dbReference>
<dbReference type="PANTHER" id="PTHR43686:SF1">
    <property type="entry name" value="AMINOTRAN_5 DOMAIN-CONTAINING PROTEIN"/>
    <property type="match status" value="1"/>
</dbReference>
<dbReference type="AlphaFoldDB" id="A0AA97D8N1"/>
<gene>
    <name evidence="3" type="ORF">PXC00_08705</name>
</gene>